<organism evidence="4 5">
    <name type="scientific">Periconia macrospinosa</name>
    <dbReference type="NCBI Taxonomy" id="97972"/>
    <lineage>
        <taxon>Eukaryota</taxon>
        <taxon>Fungi</taxon>
        <taxon>Dikarya</taxon>
        <taxon>Ascomycota</taxon>
        <taxon>Pezizomycotina</taxon>
        <taxon>Dothideomycetes</taxon>
        <taxon>Pleosporomycetidae</taxon>
        <taxon>Pleosporales</taxon>
        <taxon>Massarineae</taxon>
        <taxon>Periconiaceae</taxon>
        <taxon>Periconia</taxon>
    </lineage>
</organism>
<evidence type="ECO:0000313" key="5">
    <source>
        <dbReference type="Proteomes" id="UP000244855"/>
    </source>
</evidence>
<reference evidence="4 5" key="1">
    <citation type="journal article" date="2018" name="Sci. Rep.">
        <title>Comparative genomics provides insights into the lifestyle and reveals functional heterogeneity of dark septate endophytic fungi.</title>
        <authorList>
            <person name="Knapp D.G."/>
            <person name="Nemeth J.B."/>
            <person name="Barry K."/>
            <person name="Hainaut M."/>
            <person name="Henrissat B."/>
            <person name="Johnson J."/>
            <person name="Kuo A."/>
            <person name="Lim J.H.P."/>
            <person name="Lipzen A."/>
            <person name="Nolan M."/>
            <person name="Ohm R.A."/>
            <person name="Tamas L."/>
            <person name="Grigoriev I.V."/>
            <person name="Spatafora J.W."/>
            <person name="Nagy L.G."/>
            <person name="Kovacs G.M."/>
        </authorList>
    </citation>
    <scope>NUCLEOTIDE SEQUENCE [LARGE SCALE GENOMIC DNA]</scope>
    <source>
        <strain evidence="4 5">DSE2036</strain>
    </source>
</reference>
<dbReference type="Pfam" id="PF24883">
    <property type="entry name" value="NPHP3_N"/>
    <property type="match status" value="1"/>
</dbReference>
<dbReference type="AlphaFoldDB" id="A0A2V1EC63"/>
<evidence type="ECO:0000313" key="4">
    <source>
        <dbReference type="EMBL" id="PVI07712.1"/>
    </source>
</evidence>
<dbReference type="SUPFAM" id="SSF52540">
    <property type="entry name" value="P-loop containing nucleoside triphosphate hydrolases"/>
    <property type="match status" value="1"/>
</dbReference>
<dbReference type="STRING" id="97972.A0A2V1EC63"/>
<protein>
    <recommendedName>
        <fullName evidence="6">NACHT domain-containing protein</fullName>
    </recommendedName>
</protein>
<evidence type="ECO:0000256" key="1">
    <source>
        <dbReference type="ARBA" id="ARBA00022737"/>
    </source>
</evidence>
<dbReference type="Pfam" id="PF22939">
    <property type="entry name" value="WHD_GPIID"/>
    <property type="match status" value="1"/>
</dbReference>
<evidence type="ECO:0000259" key="3">
    <source>
        <dbReference type="Pfam" id="PF24883"/>
    </source>
</evidence>
<proteinExistence type="predicted"/>
<gene>
    <name evidence="4" type="ORF">DM02DRAFT_501494</name>
</gene>
<feature type="domain" description="Nephrocystin 3-like N-terminal" evidence="3">
    <location>
        <begin position="29"/>
        <end position="200"/>
    </location>
</feature>
<dbReference type="OrthoDB" id="5418336at2759"/>
<dbReference type="PANTHER" id="PTHR10039:SF14">
    <property type="entry name" value="NACHT DOMAIN-CONTAINING PROTEIN"/>
    <property type="match status" value="1"/>
</dbReference>
<dbReference type="InterPro" id="IPR054471">
    <property type="entry name" value="GPIID_WHD"/>
</dbReference>
<dbReference type="PANTHER" id="PTHR10039">
    <property type="entry name" value="AMELOGENIN"/>
    <property type="match status" value="1"/>
</dbReference>
<dbReference type="Proteomes" id="UP000244855">
    <property type="component" value="Unassembled WGS sequence"/>
</dbReference>
<accession>A0A2V1EC63</accession>
<evidence type="ECO:0008006" key="6">
    <source>
        <dbReference type="Google" id="ProtNLM"/>
    </source>
</evidence>
<dbReference type="InterPro" id="IPR027417">
    <property type="entry name" value="P-loop_NTPase"/>
</dbReference>
<feature type="non-terminal residue" evidence="4">
    <location>
        <position position="1"/>
    </location>
</feature>
<feature type="domain" description="GPI inositol-deacylase winged helix" evidence="2">
    <location>
        <begin position="308"/>
        <end position="385"/>
    </location>
</feature>
<feature type="non-terminal residue" evidence="4">
    <location>
        <position position="465"/>
    </location>
</feature>
<dbReference type="Gene3D" id="3.40.50.300">
    <property type="entry name" value="P-loop containing nucleotide triphosphate hydrolases"/>
    <property type="match status" value="1"/>
</dbReference>
<dbReference type="EMBL" id="KZ805303">
    <property type="protein sequence ID" value="PVI07712.1"/>
    <property type="molecule type" value="Genomic_DNA"/>
</dbReference>
<dbReference type="InterPro" id="IPR056884">
    <property type="entry name" value="NPHP3-like_N"/>
</dbReference>
<sequence length="465" mass="52852">RACLEALFLTDPAVDRDRLLDLKGERAAGTCEWILTNQLYKSWFYSDSCLLWLSGGPGAGKTMLSIFLVEKLTTRLPWNTILLQYFCKNEDDKRNTAVAVLRGLIFQLLRYQPLLYGHILPTFALQKESLFADASFDSLWKIFETMTCDPILGTIYCVLDGLDECHKESLKVLLNRFRRHFSPTVDEASTRQLNLIVTCRGYPDFIAESLSRFSRLRLDSQAKDEVNQDVNRFIDAKVDALAAEKCYSEKLRLHVLDVFKRRAEGTFLWIGIVAEELRRYNRIEVENALDLFPSGLETLYGRTLLQIEHKQRSIASKILRWVVLAIRPLTVSELGAVLGVQPGKFSTKEEVVKDHVASCGLLLKIQHGDQVGLIHQSAKEYLLRKIKDPKPDLDFFRVKEGPGHLEIAMTCLDYLQNGALADGPLTDEDVDEGRDSPRIKNNPLLLYAALHWQEHAKLLSASEAI</sequence>
<name>A0A2V1EC63_9PLEO</name>
<keyword evidence="1" id="KW-0677">Repeat</keyword>
<keyword evidence="5" id="KW-1185">Reference proteome</keyword>
<evidence type="ECO:0000259" key="2">
    <source>
        <dbReference type="Pfam" id="PF22939"/>
    </source>
</evidence>